<dbReference type="VEuPathDB" id="FungiDB:PV09_01595"/>
<keyword evidence="2" id="KW-1185">Reference proteome</keyword>
<organism evidence="1 2">
    <name type="scientific">Verruconis gallopava</name>
    <dbReference type="NCBI Taxonomy" id="253628"/>
    <lineage>
        <taxon>Eukaryota</taxon>
        <taxon>Fungi</taxon>
        <taxon>Dikarya</taxon>
        <taxon>Ascomycota</taxon>
        <taxon>Pezizomycotina</taxon>
        <taxon>Dothideomycetes</taxon>
        <taxon>Pleosporomycetidae</taxon>
        <taxon>Venturiales</taxon>
        <taxon>Sympoventuriaceae</taxon>
        <taxon>Verruconis</taxon>
    </lineage>
</organism>
<dbReference type="InParanoid" id="A0A0D2ALK9"/>
<name>A0A0D2ALK9_9PEZI</name>
<accession>A0A0D2ALK9</accession>
<evidence type="ECO:0000313" key="1">
    <source>
        <dbReference type="EMBL" id="KIW07653.1"/>
    </source>
</evidence>
<protein>
    <submittedName>
        <fullName evidence="1">Uncharacterized protein</fullName>
    </submittedName>
</protein>
<dbReference type="HOGENOM" id="CLU_1143300_0_0_1"/>
<dbReference type="AlphaFoldDB" id="A0A0D2ALK9"/>
<dbReference type="Proteomes" id="UP000053259">
    <property type="component" value="Unassembled WGS sequence"/>
</dbReference>
<proteinExistence type="predicted"/>
<evidence type="ECO:0000313" key="2">
    <source>
        <dbReference type="Proteomes" id="UP000053259"/>
    </source>
</evidence>
<reference evidence="1 2" key="1">
    <citation type="submission" date="2015-01" db="EMBL/GenBank/DDBJ databases">
        <title>The Genome Sequence of Ochroconis gallopava CBS43764.</title>
        <authorList>
            <consortium name="The Broad Institute Genomics Platform"/>
            <person name="Cuomo C."/>
            <person name="de Hoog S."/>
            <person name="Gorbushina A."/>
            <person name="Stielow B."/>
            <person name="Teixiera M."/>
            <person name="Abouelleil A."/>
            <person name="Chapman S.B."/>
            <person name="Priest M."/>
            <person name="Young S.K."/>
            <person name="Wortman J."/>
            <person name="Nusbaum C."/>
            <person name="Birren B."/>
        </authorList>
    </citation>
    <scope>NUCLEOTIDE SEQUENCE [LARGE SCALE GENOMIC DNA]</scope>
    <source>
        <strain evidence="1 2">CBS 43764</strain>
    </source>
</reference>
<dbReference type="GeneID" id="27309568"/>
<dbReference type="RefSeq" id="XP_016217522.1">
    <property type="nucleotide sequence ID" value="XM_016354510.1"/>
</dbReference>
<gene>
    <name evidence="1" type="ORF">PV09_01595</name>
</gene>
<sequence>MNSIANSILRRFSSNASTIVELESHRDDPYQSTLTSVTPCRQCDNEMMAPLLPQHFNWPMPPTQYPSPSSSTYYLAPDSMDEAEVDNRNTFPSMPSICPEEDPFYPLERQCGQIPSYINRSEVYTRVDAYSNVATITKISESKERPIQKMSRRVSIVGRNASKQARKLSGELVRKGGKILSLNKAPDLIRMKQRTAMDEEMNWLTHRQVDLGREVDPDDNSQKWRRNIETDFRIVEWTASVEN</sequence>
<dbReference type="EMBL" id="KN847532">
    <property type="protein sequence ID" value="KIW07653.1"/>
    <property type="molecule type" value="Genomic_DNA"/>
</dbReference>